<evidence type="ECO:0000256" key="6">
    <source>
        <dbReference type="ARBA" id="ARBA00023136"/>
    </source>
</evidence>
<evidence type="ECO:0000256" key="5">
    <source>
        <dbReference type="ARBA" id="ARBA00023043"/>
    </source>
</evidence>
<dbReference type="GO" id="GO:0016020">
    <property type="term" value="C:membrane"/>
    <property type="evidence" value="ECO:0007669"/>
    <property type="project" value="UniProtKB-SubCell"/>
</dbReference>
<proteinExistence type="predicted"/>
<sequence length="108" mass="11883">MVVASLIATMAFQVVVNPPSEVWKDTITPDSQSNPATDIHYAGYSILAHNYPTAYVLILIANTTGFIASLSIILLIMSGLPIWRRIFMSILMVITWIAITALQLTYLA</sequence>
<evidence type="ECO:0000256" key="7">
    <source>
        <dbReference type="SAM" id="Phobius"/>
    </source>
</evidence>
<evidence type="ECO:0000313" key="9">
    <source>
        <dbReference type="EMBL" id="KAL2545080.1"/>
    </source>
</evidence>
<keyword evidence="3" id="KW-0677">Repeat</keyword>
<dbReference type="EMBL" id="JBFOLJ010000004">
    <property type="protein sequence ID" value="KAL2545080.1"/>
    <property type="molecule type" value="Genomic_DNA"/>
</dbReference>
<evidence type="ECO:0000256" key="2">
    <source>
        <dbReference type="ARBA" id="ARBA00022692"/>
    </source>
</evidence>
<dbReference type="Pfam" id="PF13962">
    <property type="entry name" value="PGG"/>
    <property type="match status" value="1"/>
</dbReference>
<reference evidence="10" key="1">
    <citation type="submission" date="2024-07" db="EMBL/GenBank/DDBJ databases">
        <title>Two chromosome-level genome assemblies of Korean endemic species Abeliophyllum distichum and Forsythia ovata (Oleaceae).</title>
        <authorList>
            <person name="Jang H."/>
        </authorList>
    </citation>
    <scope>NUCLEOTIDE SEQUENCE [LARGE SCALE GENOMIC DNA]</scope>
</reference>
<dbReference type="PANTHER" id="PTHR24186:SF37">
    <property type="entry name" value="PGG DOMAIN-CONTAINING PROTEIN"/>
    <property type="match status" value="1"/>
</dbReference>
<keyword evidence="2 7" id="KW-0812">Transmembrane</keyword>
<evidence type="ECO:0000256" key="3">
    <source>
        <dbReference type="ARBA" id="ARBA00022737"/>
    </source>
</evidence>
<keyword evidence="6 7" id="KW-0472">Membrane</keyword>
<evidence type="ECO:0000313" key="10">
    <source>
        <dbReference type="Proteomes" id="UP001604277"/>
    </source>
</evidence>
<comment type="subcellular location">
    <subcellularLocation>
        <location evidence="1">Membrane</location>
        <topology evidence="1">Multi-pass membrane protein</topology>
    </subcellularLocation>
</comment>
<gene>
    <name evidence="9" type="ORF">Fot_14313</name>
</gene>
<dbReference type="AlphaFoldDB" id="A0ABD1W6G8"/>
<keyword evidence="4 7" id="KW-1133">Transmembrane helix</keyword>
<evidence type="ECO:0000259" key="8">
    <source>
        <dbReference type="Pfam" id="PF13962"/>
    </source>
</evidence>
<organism evidence="9 10">
    <name type="scientific">Forsythia ovata</name>
    <dbReference type="NCBI Taxonomy" id="205694"/>
    <lineage>
        <taxon>Eukaryota</taxon>
        <taxon>Viridiplantae</taxon>
        <taxon>Streptophyta</taxon>
        <taxon>Embryophyta</taxon>
        <taxon>Tracheophyta</taxon>
        <taxon>Spermatophyta</taxon>
        <taxon>Magnoliopsida</taxon>
        <taxon>eudicotyledons</taxon>
        <taxon>Gunneridae</taxon>
        <taxon>Pentapetalae</taxon>
        <taxon>asterids</taxon>
        <taxon>lamiids</taxon>
        <taxon>Lamiales</taxon>
        <taxon>Oleaceae</taxon>
        <taxon>Forsythieae</taxon>
        <taxon>Forsythia</taxon>
    </lineage>
</organism>
<dbReference type="PANTHER" id="PTHR24186">
    <property type="entry name" value="PROTEIN PHOSPHATASE 1 REGULATORY SUBUNIT"/>
    <property type="match status" value="1"/>
</dbReference>
<evidence type="ECO:0000256" key="4">
    <source>
        <dbReference type="ARBA" id="ARBA00022989"/>
    </source>
</evidence>
<dbReference type="InterPro" id="IPR026961">
    <property type="entry name" value="PGG_dom"/>
</dbReference>
<name>A0ABD1W6G8_9LAMI</name>
<feature type="domain" description="PGG" evidence="8">
    <location>
        <begin position="1"/>
        <end position="108"/>
    </location>
</feature>
<feature type="transmembrane region" description="Helical" evidence="7">
    <location>
        <begin position="54"/>
        <end position="77"/>
    </location>
</feature>
<comment type="caution">
    <text evidence="9">The sequence shown here is derived from an EMBL/GenBank/DDBJ whole genome shotgun (WGS) entry which is preliminary data.</text>
</comment>
<keyword evidence="10" id="KW-1185">Reference proteome</keyword>
<dbReference type="Proteomes" id="UP001604277">
    <property type="component" value="Unassembled WGS sequence"/>
</dbReference>
<keyword evidence="5" id="KW-0040">ANK repeat</keyword>
<evidence type="ECO:0000256" key="1">
    <source>
        <dbReference type="ARBA" id="ARBA00004141"/>
    </source>
</evidence>
<protein>
    <recommendedName>
        <fullName evidence="8">PGG domain-containing protein</fullName>
    </recommendedName>
</protein>
<feature type="transmembrane region" description="Helical" evidence="7">
    <location>
        <begin position="86"/>
        <end position="106"/>
    </location>
</feature>
<accession>A0ABD1W6G8</accession>